<sequence length="1194" mass="128755">MGAPQQRRKAQRKRTTQKPRKTTTHPRSSVGISTFFNFFARILSWYVLYNVFVSCPTHPTEDSPAVCHVYASVRDTVVPHVQPYYEQYGKEYYEQYALPYVEKATPLVTQARDTVIVPAVQNAGKLYQQYAHPHVQTVKAKAQPFVDDYAQRWQTIYKTYGEEHVLKAHLIALEVRDKANVFYHHDVLPIYRYIAPHARLAAINAERIARTTIIPQAKITLERVWVLLFDHVWVPLSQIYDARIAPEIEKYTGVDSKLQTTRKSPSAEGAFNAAAFAQAAVDSASSFAHKITEKVKGSGEAAKQQPKFSREEERQIIEDDLKLWRKKFQSAADKAIKDLNDEVTKLARKVEAEKKPDVEGQFATLDKAIKAENAQLKATIINIAREFKPAEDEQETEELRTAAYEKLFAATRDAGTHIRDRIYAIRKDRQDYMAEFADKVTSIIDGHIDVVDGIIDMGVQEIGMKWSWKLDGVEYKDWKRYHQLKKDFEDIRTPIIRSAEENAKLVEVTEWSEAQWDDKAIAIAKSEAEEIARLKRVGKKKIALQDSSDDFSTESFLGKADSSEKSKSETVSSESAAKQKILVSVPTDVESVKGKISSKIVVGGASAGYVYGETITYEDEESLSEKAAHLVEDAGQAVNNALSDASRAVSEALYGTATTANAAEKATALAAEKYQQALSAASSALYGTQQPATASIASVASEQYASAVSAASIAIYGTPAPFSEKAQQAFENALQSATETYHEAVKKASYAAYGEPPSTREKLVAAAADNYQSALHAAQSAYSQAIDSASTAIYGEEQSTYESIMSRANERYSSATASAQGAYATLVSAASANVATVTDTAAIQAEKVRALIEELVKGKEPDFTESVYSRFNEAISFTAAPAVASATSYASEVISTATEAAQDAVSYATEAASAAYTDASSVASSVYTEASSAVDEAVSSASSVADEAYSTASSVADEAYSTASSAIAALTPPPALQSAIDAVNDQVHDILSQASVQVYGTTKGTVEQATSAVVDAAESVATQISEAIYGTQTGAYESATLRLSAAAASASAAVSEAIYGTATPQGTIDIATSIVADQAASASSVVAENAAAAASAVGDAANAVYQYGDDAVRYAKALEESGYARVSELVEDARRQLEGLIVEKVREGAKEKLVSVKKESASTEGTKTAGHIKSKIEEVKSKVSEAAERIRDEL</sequence>
<dbReference type="OrthoDB" id="3260408at2759"/>
<reference evidence="2 3" key="1">
    <citation type="journal article" date="2018" name="Nat. Ecol. Evol.">
        <title>Pezizomycetes genomes reveal the molecular basis of ectomycorrhizal truffle lifestyle.</title>
        <authorList>
            <person name="Murat C."/>
            <person name="Payen T."/>
            <person name="Noel B."/>
            <person name="Kuo A."/>
            <person name="Morin E."/>
            <person name="Chen J."/>
            <person name="Kohler A."/>
            <person name="Krizsan K."/>
            <person name="Balestrini R."/>
            <person name="Da Silva C."/>
            <person name="Montanini B."/>
            <person name="Hainaut M."/>
            <person name="Levati E."/>
            <person name="Barry K.W."/>
            <person name="Belfiori B."/>
            <person name="Cichocki N."/>
            <person name="Clum A."/>
            <person name="Dockter R.B."/>
            <person name="Fauchery L."/>
            <person name="Guy J."/>
            <person name="Iotti M."/>
            <person name="Le Tacon F."/>
            <person name="Lindquist E.A."/>
            <person name="Lipzen A."/>
            <person name="Malagnac F."/>
            <person name="Mello A."/>
            <person name="Molinier V."/>
            <person name="Miyauchi S."/>
            <person name="Poulain J."/>
            <person name="Riccioni C."/>
            <person name="Rubini A."/>
            <person name="Sitrit Y."/>
            <person name="Splivallo R."/>
            <person name="Traeger S."/>
            <person name="Wang M."/>
            <person name="Zifcakova L."/>
            <person name="Wipf D."/>
            <person name="Zambonelli A."/>
            <person name="Paolocci F."/>
            <person name="Nowrousian M."/>
            <person name="Ottonello S."/>
            <person name="Baldrian P."/>
            <person name="Spatafora J.W."/>
            <person name="Henrissat B."/>
            <person name="Nagy L.G."/>
            <person name="Aury J.M."/>
            <person name="Wincker P."/>
            <person name="Grigoriev I.V."/>
            <person name="Bonfante P."/>
            <person name="Martin F.M."/>
        </authorList>
    </citation>
    <scope>NUCLEOTIDE SEQUENCE [LARGE SCALE GENOMIC DNA]</scope>
    <source>
        <strain evidence="2 3">RN42</strain>
    </source>
</reference>
<feature type="compositionally biased region" description="Basic residues" evidence="1">
    <location>
        <begin position="1"/>
        <end position="24"/>
    </location>
</feature>
<dbReference type="PANTHER" id="PTHR23242">
    <property type="entry name" value="TRANSCRIPTION FACTOR HOXA13"/>
    <property type="match status" value="1"/>
</dbReference>
<organism evidence="2 3">
    <name type="scientific">Ascobolus immersus RN42</name>
    <dbReference type="NCBI Taxonomy" id="1160509"/>
    <lineage>
        <taxon>Eukaryota</taxon>
        <taxon>Fungi</taxon>
        <taxon>Dikarya</taxon>
        <taxon>Ascomycota</taxon>
        <taxon>Pezizomycotina</taxon>
        <taxon>Pezizomycetes</taxon>
        <taxon>Pezizales</taxon>
        <taxon>Ascobolaceae</taxon>
        <taxon>Ascobolus</taxon>
    </lineage>
</organism>
<evidence type="ECO:0000313" key="2">
    <source>
        <dbReference type="EMBL" id="RPA87682.1"/>
    </source>
</evidence>
<evidence type="ECO:0000256" key="1">
    <source>
        <dbReference type="SAM" id="MobiDB-lite"/>
    </source>
</evidence>
<evidence type="ECO:0000313" key="3">
    <source>
        <dbReference type="Proteomes" id="UP000275078"/>
    </source>
</evidence>
<protein>
    <submittedName>
        <fullName evidence="2">Uncharacterized protein</fullName>
    </submittedName>
</protein>
<keyword evidence="3" id="KW-1185">Reference proteome</keyword>
<accession>A0A3N4INF7</accession>
<dbReference type="STRING" id="1160509.A0A3N4INF7"/>
<gene>
    <name evidence="2" type="ORF">BJ508DRAFT_410425</name>
</gene>
<proteinExistence type="predicted"/>
<dbReference type="AlphaFoldDB" id="A0A3N4INF7"/>
<dbReference type="EMBL" id="ML119646">
    <property type="protein sequence ID" value="RPA87682.1"/>
    <property type="molecule type" value="Genomic_DNA"/>
</dbReference>
<dbReference type="PANTHER" id="PTHR23242:SF9">
    <property type="entry name" value="TRANSCRIPTION FACTOR HOXA13"/>
    <property type="match status" value="1"/>
</dbReference>
<feature type="region of interest" description="Disordered" evidence="1">
    <location>
        <begin position="1"/>
        <end position="27"/>
    </location>
</feature>
<name>A0A3N4INF7_ASCIM</name>
<dbReference type="Proteomes" id="UP000275078">
    <property type="component" value="Unassembled WGS sequence"/>
</dbReference>